<dbReference type="Gene3D" id="1.10.1130.10">
    <property type="entry name" value="Flavocytochrome C3, Chain A"/>
    <property type="match status" value="1"/>
</dbReference>
<evidence type="ECO:0000259" key="8">
    <source>
        <dbReference type="Pfam" id="PF14537"/>
    </source>
</evidence>
<evidence type="ECO:0000313" key="9">
    <source>
        <dbReference type="EMBL" id="MTU43078.1"/>
    </source>
</evidence>
<dbReference type="SUPFAM" id="SSF48695">
    <property type="entry name" value="Multiheme cytochromes"/>
    <property type="match status" value="1"/>
</dbReference>
<dbReference type="GO" id="GO:0046872">
    <property type="term" value="F:metal ion binding"/>
    <property type="evidence" value="ECO:0007669"/>
    <property type="project" value="UniProtKB-KW"/>
</dbReference>
<comment type="cofactor">
    <cofactor evidence="1">
        <name>heme c</name>
        <dbReference type="ChEBI" id="CHEBI:61717"/>
    </cofactor>
</comment>
<keyword evidence="6" id="KW-0249">Electron transport</keyword>
<gene>
    <name evidence="9" type="ORF">GMD42_05480</name>
</gene>
<sequence>MSNQNLLKVLFLLSCLCLSLPSFSAGKLGADMHQAKGVQCQTCHGTDMKNPQYPTEETCTQCHQKAVLAEKTRNLPGANPHAAPHNGDCILCHLQHEKSENYCAQCHNFKFVVP</sequence>
<evidence type="ECO:0000256" key="3">
    <source>
        <dbReference type="ARBA" id="ARBA00022448"/>
    </source>
</evidence>
<organism evidence="9 10">
    <name type="scientific">Parasutterella excrementihominis</name>
    <dbReference type="NCBI Taxonomy" id="487175"/>
    <lineage>
        <taxon>Bacteria</taxon>
        <taxon>Pseudomonadati</taxon>
        <taxon>Pseudomonadota</taxon>
        <taxon>Betaproteobacteria</taxon>
        <taxon>Burkholderiales</taxon>
        <taxon>Sutterellaceae</taxon>
        <taxon>Parasutterella</taxon>
    </lineage>
</organism>
<dbReference type="EMBL" id="WNCL01000012">
    <property type="protein sequence ID" value="MTU43078.1"/>
    <property type="molecule type" value="Genomic_DNA"/>
</dbReference>
<dbReference type="Proteomes" id="UP000462362">
    <property type="component" value="Unassembled WGS sequence"/>
</dbReference>
<comment type="subcellular location">
    <subcellularLocation>
        <location evidence="2">Cell envelope</location>
    </subcellularLocation>
</comment>
<dbReference type="GO" id="GO:0030313">
    <property type="term" value="C:cell envelope"/>
    <property type="evidence" value="ECO:0007669"/>
    <property type="project" value="UniProtKB-SubCell"/>
</dbReference>
<feature type="domain" description="Tetrahaem cytochrome" evidence="8">
    <location>
        <begin position="32"/>
        <end position="108"/>
    </location>
</feature>
<evidence type="ECO:0000256" key="6">
    <source>
        <dbReference type="ARBA" id="ARBA00022982"/>
    </source>
</evidence>
<evidence type="ECO:0000256" key="2">
    <source>
        <dbReference type="ARBA" id="ARBA00004196"/>
    </source>
</evidence>
<proteinExistence type="predicted"/>
<evidence type="ECO:0000256" key="7">
    <source>
        <dbReference type="ARBA" id="ARBA00023004"/>
    </source>
</evidence>
<keyword evidence="3" id="KW-0813">Transport</keyword>
<dbReference type="Pfam" id="PF14537">
    <property type="entry name" value="Cytochrom_c3_2"/>
    <property type="match status" value="1"/>
</dbReference>
<dbReference type="RefSeq" id="WP_149889044.1">
    <property type="nucleotide sequence ID" value="NZ_CANTVY010000071.1"/>
</dbReference>
<accession>A0A6I3S1V6</accession>
<dbReference type="InterPro" id="IPR036280">
    <property type="entry name" value="Multihaem_cyt_sf"/>
</dbReference>
<evidence type="ECO:0000256" key="4">
    <source>
        <dbReference type="ARBA" id="ARBA00022617"/>
    </source>
</evidence>
<keyword evidence="4" id="KW-0349">Heme</keyword>
<dbReference type="InterPro" id="IPR012286">
    <property type="entry name" value="Tetrahaem_cytochrome"/>
</dbReference>
<evidence type="ECO:0000256" key="1">
    <source>
        <dbReference type="ARBA" id="ARBA00001926"/>
    </source>
</evidence>
<reference evidence="9 10" key="1">
    <citation type="journal article" date="2019" name="Nat. Med.">
        <title>A library of human gut bacterial isolates paired with longitudinal multiomics data enables mechanistic microbiome research.</title>
        <authorList>
            <person name="Poyet M."/>
            <person name="Groussin M."/>
            <person name="Gibbons S.M."/>
            <person name="Avila-Pacheco J."/>
            <person name="Jiang X."/>
            <person name="Kearney S.M."/>
            <person name="Perrotta A.R."/>
            <person name="Berdy B."/>
            <person name="Zhao S."/>
            <person name="Lieberman T.D."/>
            <person name="Swanson P.K."/>
            <person name="Smith M."/>
            <person name="Roesemann S."/>
            <person name="Alexander J.E."/>
            <person name="Rich S.A."/>
            <person name="Livny J."/>
            <person name="Vlamakis H."/>
            <person name="Clish C."/>
            <person name="Bullock K."/>
            <person name="Deik A."/>
            <person name="Scott J."/>
            <person name="Pierce K.A."/>
            <person name="Xavier R.J."/>
            <person name="Alm E.J."/>
        </authorList>
    </citation>
    <scope>NUCLEOTIDE SEQUENCE [LARGE SCALE GENOMIC DNA]</scope>
    <source>
        <strain evidence="9 10">BIOML-A2</strain>
    </source>
</reference>
<evidence type="ECO:0000256" key="5">
    <source>
        <dbReference type="ARBA" id="ARBA00022723"/>
    </source>
</evidence>
<name>A0A6I3S1V6_9BURK</name>
<keyword evidence="5" id="KW-0479">Metal-binding</keyword>
<comment type="caution">
    <text evidence="9">The sequence shown here is derived from an EMBL/GenBank/DDBJ whole genome shotgun (WGS) entry which is preliminary data.</text>
</comment>
<protein>
    <submittedName>
        <fullName evidence="9">Cytochrome c3</fullName>
    </submittedName>
</protein>
<evidence type="ECO:0000313" key="10">
    <source>
        <dbReference type="Proteomes" id="UP000462362"/>
    </source>
</evidence>
<dbReference type="AlphaFoldDB" id="A0A6I3S1V6"/>
<keyword evidence="7" id="KW-0408">Iron</keyword>